<organism evidence="1 2">
    <name type="scientific">Amphibiibacter pelophylacis</name>
    <dbReference type="NCBI Taxonomy" id="1799477"/>
    <lineage>
        <taxon>Bacteria</taxon>
        <taxon>Pseudomonadati</taxon>
        <taxon>Pseudomonadota</taxon>
        <taxon>Betaproteobacteria</taxon>
        <taxon>Burkholderiales</taxon>
        <taxon>Sphaerotilaceae</taxon>
        <taxon>Amphibiibacter</taxon>
    </lineage>
</organism>
<evidence type="ECO:0000313" key="2">
    <source>
        <dbReference type="Proteomes" id="UP001364695"/>
    </source>
</evidence>
<evidence type="ECO:0000313" key="1">
    <source>
        <dbReference type="EMBL" id="MEJ7139162.1"/>
    </source>
</evidence>
<reference evidence="1" key="1">
    <citation type="submission" date="2023-10" db="EMBL/GenBank/DDBJ databases">
        <title>Amphibacter perezi, gen. nov., sp. nov. a novel taxa of the family Comamonadaceae, class Betaproteobacteria isolated from the skin microbiota of Pelophylax perezi from different populations.</title>
        <authorList>
            <person name="Costa S."/>
            <person name="Proenca D.N."/>
            <person name="Lopes I."/>
            <person name="Morais P.V."/>
        </authorList>
    </citation>
    <scope>NUCLEOTIDE SEQUENCE</scope>
    <source>
        <strain evidence="1">SL12-8</strain>
    </source>
</reference>
<keyword evidence="2" id="KW-1185">Reference proteome</keyword>
<sequence length="63" mass="6317">MKNAPAWICATALLAGACAAHAPQLANPDSPAVAIPDRPHKPGEVVPHAIPLPPLQAGDAAPQ</sequence>
<accession>A0ACC6P4Q1</accession>
<comment type="caution">
    <text evidence="1">The sequence shown here is derived from an EMBL/GenBank/DDBJ whole genome shotgun (WGS) entry which is preliminary data.</text>
</comment>
<dbReference type="EMBL" id="JAWDIE010000020">
    <property type="protein sequence ID" value="MEJ7139162.1"/>
    <property type="molecule type" value="Genomic_DNA"/>
</dbReference>
<proteinExistence type="predicted"/>
<dbReference type="Proteomes" id="UP001364695">
    <property type="component" value="Unassembled WGS sequence"/>
</dbReference>
<name>A0ACC6P4Q1_9BURK</name>
<gene>
    <name evidence="1" type="ORF">RV045_12090</name>
</gene>
<protein>
    <submittedName>
        <fullName evidence="1">Uncharacterized protein</fullName>
    </submittedName>
</protein>